<dbReference type="SUPFAM" id="SSF63848">
    <property type="entry name" value="Cell-division inhibitor MinC, C-terminal domain"/>
    <property type="match status" value="1"/>
</dbReference>
<feature type="domain" description="Septum site-determining protein MinC N-terminal" evidence="8">
    <location>
        <begin position="8"/>
        <end position="85"/>
    </location>
</feature>
<evidence type="ECO:0000256" key="4">
    <source>
        <dbReference type="ARBA" id="ARBA00023306"/>
    </source>
</evidence>
<dbReference type="InterPro" id="IPR055219">
    <property type="entry name" value="MinC_N_1"/>
</dbReference>
<name>A0ABW5PTD1_9BACI</name>
<dbReference type="InterPro" id="IPR005526">
    <property type="entry name" value="Septum_form_inhib_MinC_C"/>
</dbReference>
<evidence type="ECO:0000259" key="8">
    <source>
        <dbReference type="Pfam" id="PF22642"/>
    </source>
</evidence>
<evidence type="ECO:0000259" key="7">
    <source>
        <dbReference type="Pfam" id="PF03775"/>
    </source>
</evidence>
<keyword evidence="4 6" id="KW-0131">Cell cycle</keyword>
<accession>A0ABW5PTD1</accession>
<gene>
    <name evidence="6 9" type="primary">minC</name>
    <name evidence="9" type="ORF">ACFSTF_12705</name>
</gene>
<dbReference type="InterPro" id="IPR036145">
    <property type="entry name" value="MinC_C_sf"/>
</dbReference>
<keyword evidence="3 6" id="KW-0717">Septation</keyword>
<evidence type="ECO:0000256" key="1">
    <source>
        <dbReference type="ARBA" id="ARBA00006291"/>
    </source>
</evidence>
<dbReference type="Pfam" id="PF03775">
    <property type="entry name" value="MinC_C"/>
    <property type="match status" value="1"/>
</dbReference>
<dbReference type="Proteomes" id="UP001597458">
    <property type="component" value="Unassembled WGS sequence"/>
</dbReference>
<comment type="function">
    <text evidence="6">Cell division inhibitor that blocks the formation of polar Z ring septums. Rapidly oscillates between the poles of the cell to destabilize FtsZ filaments that have formed before they mature into polar Z rings. Prevents FtsZ polymerization.</text>
</comment>
<comment type="similarity">
    <text evidence="1 6">Belongs to the MinC family.</text>
</comment>
<evidence type="ECO:0000313" key="10">
    <source>
        <dbReference type="Proteomes" id="UP001597458"/>
    </source>
</evidence>
<dbReference type="NCBIfam" id="TIGR01222">
    <property type="entry name" value="minC"/>
    <property type="match status" value="1"/>
</dbReference>
<comment type="subunit">
    <text evidence="5 6">Interacts with MinD and FtsZ.</text>
</comment>
<protein>
    <recommendedName>
        <fullName evidence="6">Probable septum site-determining protein MinC</fullName>
    </recommendedName>
</protein>
<feature type="domain" description="Septum formation inhibitor MinC C-terminal" evidence="7">
    <location>
        <begin position="107"/>
        <end position="209"/>
    </location>
</feature>
<dbReference type="PANTHER" id="PTHR34108">
    <property type="entry name" value="SEPTUM SITE-DETERMINING PROTEIN MINC"/>
    <property type="match status" value="1"/>
</dbReference>
<dbReference type="PANTHER" id="PTHR34108:SF1">
    <property type="entry name" value="SEPTUM SITE-DETERMINING PROTEIN MINC"/>
    <property type="match status" value="1"/>
</dbReference>
<comment type="caution">
    <text evidence="9">The sequence shown here is derived from an EMBL/GenBank/DDBJ whole genome shotgun (WGS) entry which is preliminary data.</text>
</comment>
<dbReference type="Gene3D" id="2.160.20.70">
    <property type="match status" value="1"/>
</dbReference>
<dbReference type="RefSeq" id="WP_141190051.1">
    <property type="nucleotide sequence ID" value="NZ_JBHUMR010000014.1"/>
</dbReference>
<dbReference type="Pfam" id="PF22642">
    <property type="entry name" value="MinC_N_1"/>
    <property type="match status" value="1"/>
</dbReference>
<evidence type="ECO:0000256" key="5">
    <source>
        <dbReference type="ARBA" id="ARBA00046874"/>
    </source>
</evidence>
<evidence type="ECO:0000313" key="9">
    <source>
        <dbReference type="EMBL" id="MFD2618169.1"/>
    </source>
</evidence>
<dbReference type="HAMAP" id="MF_00267">
    <property type="entry name" value="MinC"/>
    <property type="match status" value="1"/>
</dbReference>
<sequence>MSKTQPFVTIKGKKDGLILELDENCAYDRLVHELKEKLVNNQKPYQDGPLISVKVQTGHRYLSQKQKKEITEIIRSQDKLFVASIESDVMTKAECEEKLAKSKMMTMHRIVRSGQILEVEGNLLLFGDVNPGGQVIATGNIYIMGVLRGVAHAGVNSERSAIIAASVMRPTQLRIDDVISRSDDNQELDKRDHTMEYAFIDSSLNQIVIDRIQSLSKKNFAFMWQ</sequence>
<reference evidence="10" key="1">
    <citation type="journal article" date="2019" name="Int. J. Syst. Evol. Microbiol.">
        <title>The Global Catalogue of Microorganisms (GCM) 10K type strain sequencing project: providing services to taxonomists for standard genome sequencing and annotation.</title>
        <authorList>
            <consortium name="The Broad Institute Genomics Platform"/>
            <consortium name="The Broad Institute Genome Sequencing Center for Infectious Disease"/>
            <person name="Wu L."/>
            <person name="Ma J."/>
        </authorList>
    </citation>
    <scope>NUCLEOTIDE SEQUENCE [LARGE SCALE GENOMIC DNA]</scope>
    <source>
        <strain evidence="10">TISTR 2241</strain>
    </source>
</reference>
<proteinExistence type="inferred from homology"/>
<evidence type="ECO:0000256" key="6">
    <source>
        <dbReference type="HAMAP-Rule" id="MF_00267"/>
    </source>
</evidence>
<dbReference type="InterPro" id="IPR013033">
    <property type="entry name" value="MinC"/>
</dbReference>
<evidence type="ECO:0000256" key="2">
    <source>
        <dbReference type="ARBA" id="ARBA00022618"/>
    </source>
</evidence>
<dbReference type="InterPro" id="IPR016098">
    <property type="entry name" value="CAP/MinC_C"/>
</dbReference>
<dbReference type="Gene3D" id="3.30.160.540">
    <property type="match status" value="1"/>
</dbReference>
<keyword evidence="2 6" id="KW-0132">Cell division</keyword>
<evidence type="ECO:0000256" key="3">
    <source>
        <dbReference type="ARBA" id="ARBA00023210"/>
    </source>
</evidence>
<dbReference type="EMBL" id="JBHUMR010000014">
    <property type="protein sequence ID" value="MFD2618169.1"/>
    <property type="molecule type" value="Genomic_DNA"/>
</dbReference>
<organism evidence="9 10">
    <name type="scientific">Terrilactibacillus laevilacticus</name>
    <dbReference type="NCBI Taxonomy" id="1380157"/>
    <lineage>
        <taxon>Bacteria</taxon>
        <taxon>Bacillati</taxon>
        <taxon>Bacillota</taxon>
        <taxon>Bacilli</taxon>
        <taxon>Bacillales</taxon>
        <taxon>Bacillaceae</taxon>
        <taxon>Terrilactibacillus</taxon>
    </lineage>
</organism>
<keyword evidence="10" id="KW-1185">Reference proteome</keyword>